<feature type="compositionally biased region" description="Acidic residues" evidence="1">
    <location>
        <begin position="135"/>
        <end position="151"/>
    </location>
</feature>
<keyword evidence="2" id="KW-0812">Transmembrane</keyword>
<accession>A0ABT9ZJV3</accession>
<proteinExistence type="predicted"/>
<feature type="compositionally biased region" description="Basic and acidic residues" evidence="1">
    <location>
        <begin position="479"/>
        <end position="499"/>
    </location>
</feature>
<feature type="region of interest" description="Disordered" evidence="1">
    <location>
        <begin position="447"/>
        <end position="531"/>
    </location>
</feature>
<organism evidence="4 5">
    <name type="scientific">Metabacillus malikii</name>
    <dbReference type="NCBI Taxonomy" id="1504265"/>
    <lineage>
        <taxon>Bacteria</taxon>
        <taxon>Bacillati</taxon>
        <taxon>Bacillota</taxon>
        <taxon>Bacilli</taxon>
        <taxon>Bacillales</taxon>
        <taxon>Bacillaceae</taxon>
        <taxon>Metabacillus</taxon>
    </lineage>
</organism>
<evidence type="ECO:0000256" key="3">
    <source>
        <dbReference type="SAM" id="SignalP"/>
    </source>
</evidence>
<keyword evidence="2" id="KW-1133">Transmembrane helix</keyword>
<keyword evidence="3" id="KW-0732">Signal</keyword>
<keyword evidence="5" id="KW-1185">Reference proteome</keyword>
<comment type="caution">
    <text evidence="4">The sequence shown here is derived from an EMBL/GenBank/DDBJ whole genome shotgun (WGS) entry which is preliminary data.</text>
</comment>
<evidence type="ECO:0000313" key="4">
    <source>
        <dbReference type="EMBL" id="MDQ0232569.1"/>
    </source>
</evidence>
<feature type="signal peptide" evidence="3">
    <location>
        <begin position="1"/>
        <end position="23"/>
    </location>
</feature>
<feature type="compositionally biased region" description="Acidic residues" evidence="1">
    <location>
        <begin position="56"/>
        <end position="127"/>
    </location>
</feature>
<keyword evidence="2" id="KW-0472">Membrane</keyword>
<feature type="compositionally biased region" description="Polar residues" evidence="1">
    <location>
        <begin position="43"/>
        <end position="55"/>
    </location>
</feature>
<dbReference type="RefSeq" id="WP_307344681.1">
    <property type="nucleotide sequence ID" value="NZ_JAUSUD010000022.1"/>
</dbReference>
<sequence>MLKKASIVTIGLAVAIAPGVAAAEENNENQNQQTIVEAEVETTENGVESAELTTDQNEEDTVVENEDGNSTEENSSGEELVEDETNDSEQTDSATDEQSDNQENTDEVPVENDQSQEEVAQDDEAGQDDGQAVPVDEDEEKVEDENDEQPELTVEDIVAQMKAFVSGGVSEYDKEKGYYTLELKASVTNNSSQEISDIYTSFDIPSDIMVLDTAETPENFELLNVGDKTAIALPVGKIGAGETKDISLNIPVIGKTSVQEVSPTITAVYISQGGYAPIGEISGSSSIDYTSMNQTTYFEGRAQAVVDHPGLEKNQFAMQFGFKLHNLTTENIDNVKIEYIVPNGVTIQKPDGYKEGEVPDGLDGFLDGGIDLGLGSSSMDIEWNGNTATVDIGLLERANGYQGFFSAFGKSELGFNQLTGLKVKISLYSGNEEIDSFTTPIELVKYQGNDKPEDDNTEDDKEQNNGGVKPVVNKPVTDSTKDDQEKGQNKGNDKQSSEKPDEDVTVTPVDGDSDDEQGGKLPKTAGTNPVGALMGGVIAAFGAAVLAVRKKLFQ</sequence>
<gene>
    <name evidence="4" type="ORF">J2S19_003891</name>
</gene>
<protein>
    <recommendedName>
        <fullName evidence="6">Gram-positive cocci surface proteins LPxTG domain-containing protein</fullName>
    </recommendedName>
</protein>
<dbReference type="Proteomes" id="UP001234495">
    <property type="component" value="Unassembled WGS sequence"/>
</dbReference>
<feature type="chain" id="PRO_5047453801" description="Gram-positive cocci surface proteins LPxTG domain-containing protein" evidence="3">
    <location>
        <begin position="24"/>
        <end position="554"/>
    </location>
</feature>
<evidence type="ECO:0008006" key="6">
    <source>
        <dbReference type="Google" id="ProtNLM"/>
    </source>
</evidence>
<dbReference type="EMBL" id="JAUSUD010000022">
    <property type="protein sequence ID" value="MDQ0232569.1"/>
    <property type="molecule type" value="Genomic_DNA"/>
</dbReference>
<feature type="region of interest" description="Disordered" evidence="1">
    <location>
        <begin position="41"/>
        <end position="151"/>
    </location>
</feature>
<name>A0ABT9ZJV3_9BACI</name>
<feature type="transmembrane region" description="Helical" evidence="2">
    <location>
        <begin position="530"/>
        <end position="548"/>
    </location>
</feature>
<feature type="compositionally biased region" description="Acidic residues" evidence="1">
    <location>
        <begin position="452"/>
        <end position="461"/>
    </location>
</feature>
<evidence type="ECO:0000256" key="2">
    <source>
        <dbReference type="SAM" id="Phobius"/>
    </source>
</evidence>
<reference evidence="4 5" key="1">
    <citation type="submission" date="2023-07" db="EMBL/GenBank/DDBJ databases">
        <title>Genomic Encyclopedia of Type Strains, Phase IV (KMG-IV): sequencing the most valuable type-strain genomes for metagenomic binning, comparative biology and taxonomic classification.</title>
        <authorList>
            <person name="Goeker M."/>
        </authorList>
    </citation>
    <scope>NUCLEOTIDE SEQUENCE [LARGE SCALE GENOMIC DNA]</scope>
    <source>
        <strain evidence="4 5">DSM 29005</strain>
    </source>
</reference>
<evidence type="ECO:0000313" key="5">
    <source>
        <dbReference type="Proteomes" id="UP001234495"/>
    </source>
</evidence>
<evidence type="ECO:0000256" key="1">
    <source>
        <dbReference type="SAM" id="MobiDB-lite"/>
    </source>
</evidence>